<feature type="compositionally biased region" description="Basic and acidic residues" evidence="1">
    <location>
        <begin position="13"/>
        <end position="25"/>
    </location>
</feature>
<dbReference type="EMBL" id="CP001823">
    <property type="protein sequence ID" value="ACZ38706.1"/>
    <property type="molecule type" value="Genomic_DNA"/>
</dbReference>
<dbReference type="AlphaFoldDB" id="D1C389"/>
<proteinExistence type="predicted"/>
<gene>
    <name evidence="2" type="ordered locus">Sthe_1271</name>
</gene>
<keyword evidence="3" id="KW-1185">Reference proteome</keyword>
<evidence type="ECO:0000313" key="3">
    <source>
        <dbReference type="Proteomes" id="UP000002027"/>
    </source>
</evidence>
<feature type="region of interest" description="Disordered" evidence="1">
    <location>
        <begin position="1"/>
        <end position="32"/>
    </location>
</feature>
<accession>D1C389</accession>
<dbReference type="RefSeq" id="WP_012871753.1">
    <property type="nucleotide sequence ID" value="NC_013523.1"/>
</dbReference>
<dbReference type="KEGG" id="sti:Sthe_1271"/>
<evidence type="ECO:0000313" key="2">
    <source>
        <dbReference type="EMBL" id="ACZ38706.1"/>
    </source>
</evidence>
<reference evidence="3" key="1">
    <citation type="submission" date="2009-11" db="EMBL/GenBank/DDBJ databases">
        <title>The complete chromosome 1 of Sphaerobacter thermophilus DSM 20745.</title>
        <authorList>
            <person name="Lucas S."/>
            <person name="Copeland A."/>
            <person name="Lapidus A."/>
            <person name="Glavina del Rio T."/>
            <person name="Dalin E."/>
            <person name="Tice H."/>
            <person name="Bruce D."/>
            <person name="Goodwin L."/>
            <person name="Pitluck S."/>
            <person name="Kyrpides N."/>
            <person name="Mavromatis K."/>
            <person name="Ivanova N."/>
            <person name="Mikhailova N."/>
            <person name="LaButti K.M."/>
            <person name="Clum A."/>
            <person name="Sun H.I."/>
            <person name="Brettin T."/>
            <person name="Detter J.C."/>
            <person name="Han C."/>
            <person name="Larimer F."/>
            <person name="Land M."/>
            <person name="Hauser L."/>
            <person name="Markowitz V."/>
            <person name="Cheng J.F."/>
            <person name="Hugenholtz P."/>
            <person name="Woyke T."/>
            <person name="Wu D."/>
            <person name="Steenblock K."/>
            <person name="Schneider S."/>
            <person name="Pukall R."/>
            <person name="Goeker M."/>
            <person name="Klenk H.P."/>
            <person name="Eisen J.A."/>
        </authorList>
    </citation>
    <scope>NUCLEOTIDE SEQUENCE [LARGE SCALE GENOMIC DNA]</scope>
    <source>
        <strain evidence="3">ATCC 49802 / DSM 20745 / S 6022</strain>
    </source>
</reference>
<protein>
    <submittedName>
        <fullName evidence="2">Uncharacterized protein</fullName>
    </submittedName>
</protein>
<name>D1C389_SPHTD</name>
<dbReference type="Proteomes" id="UP000002027">
    <property type="component" value="Chromosome 1"/>
</dbReference>
<dbReference type="HOGENOM" id="CLU_2738000_0_0_0"/>
<sequence length="71" mass="7960">MPTVMLYGGRIPHHYDDPDERRASDETVPGPERANVLVRPSITSLRWVTPGDCSRSVASRRRVATRLSRTG</sequence>
<reference evidence="2 3" key="2">
    <citation type="journal article" date="2010" name="Stand. Genomic Sci.">
        <title>Complete genome sequence of Desulfohalobium retbaense type strain (HR(100)).</title>
        <authorList>
            <person name="Spring S."/>
            <person name="Nolan M."/>
            <person name="Lapidus A."/>
            <person name="Glavina Del Rio T."/>
            <person name="Copeland A."/>
            <person name="Tice H."/>
            <person name="Cheng J.F."/>
            <person name="Lucas S."/>
            <person name="Land M."/>
            <person name="Chen F."/>
            <person name="Bruce D."/>
            <person name="Goodwin L."/>
            <person name="Pitluck S."/>
            <person name="Ivanova N."/>
            <person name="Mavromatis K."/>
            <person name="Mikhailova N."/>
            <person name="Pati A."/>
            <person name="Chen A."/>
            <person name="Palaniappan K."/>
            <person name="Hauser L."/>
            <person name="Chang Y.J."/>
            <person name="Jeffries C.D."/>
            <person name="Munk C."/>
            <person name="Kiss H."/>
            <person name="Chain P."/>
            <person name="Han C."/>
            <person name="Brettin T."/>
            <person name="Detter J.C."/>
            <person name="Schuler E."/>
            <person name="Goker M."/>
            <person name="Rohde M."/>
            <person name="Bristow J."/>
            <person name="Eisen J.A."/>
            <person name="Markowitz V."/>
            <person name="Hugenholtz P."/>
            <person name="Kyrpides N.C."/>
            <person name="Klenk H.P."/>
        </authorList>
    </citation>
    <scope>NUCLEOTIDE SEQUENCE [LARGE SCALE GENOMIC DNA]</scope>
    <source>
        <strain evidence="3">ATCC 49802 / DSM 20745 / S 6022</strain>
    </source>
</reference>
<evidence type="ECO:0000256" key="1">
    <source>
        <dbReference type="SAM" id="MobiDB-lite"/>
    </source>
</evidence>
<dbReference type="InParanoid" id="D1C389"/>
<organism evidence="2 3">
    <name type="scientific">Sphaerobacter thermophilus (strain ATCC 49802 / DSM 20745 / KCCM 41009 / NCIMB 13125 / S 6022)</name>
    <dbReference type="NCBI Taxonomy" id="479434"/>
    <lineage>
        <taxon>Bacteria</taxon>
        <taxon>Pseudomonadati</taxon>
        <taxon>Thermomicrobiota</taxon>
        <taxon>Thermomicrobia</taxon>
        <taxon>Sphaerobacterales</taxon>
        <taxon>Sphaerobacterineae</taxon>
        <taxon>Sphaerobacteraceae</taxon>
        <taxon>Sphaerobacter</taxon>
    </lineage>
</organism>